<accession>A0A9N9C2P0</accession>
<proteinExistence type="predicted"/>
<sequence>QQLKAARAKKHAKKPQEQLDYKDLVWSDQDIDKRASDYFSVLLMAGKNIKIWKPLESRTLMKVESIEVESMEFDSIEVDSIEVDSIEVETTEIELIEVRSTTDILAEIDIDKRIKMRLAIKKLDGILKKDDNQIDKEDIVQYRQTGFLLMMKELELILLEYCDEDLTILLENDISLGEK</sequence>
<dbReference type="AlphaFoldDB" id="A0A9N9C2P0"/>
<dbReference type="Proteomes" id="UP000789396">
    <property type="component" value="Unassembled WGS sequence"/>
</dbReference>
<dbReference type="EMBL" id="CAJVPZ010007316">
    <property type="protein sequence ID" value="CAG8584759.1"/>
    <property type="molecule type" value="Genomic_DNA"/>
</dbReference>
<feature type="non-terminal residue" evidence="1">
    <location>
        <position position="179"/>
    </location>
</feature>
<gene>
    <name evidence="1" type="ORF">RFULGI_LOCUS5993</name>
</gene>
<comment type="caution">
    <text evidence="1">The sequence shown here is derived from an EMBL/GenBank/DDBJ whole genome shotgun (WGS) entry which is preliminary data.</text>
</comment>
<evidence type="ECO:0000313" key="2">
    <source>
        <dbReference type="Proteomes" id="UP000789396"/>
    </source>
</evidence>
<protein>
    <submittedName>
        <fullName evidence="1">18739_t:CDS:1</fullName>
    </submittedName>
</protein>
<evidence type="ECO:0000313" key="1">
    <source>
        <dbReference type="EMBL" id="CAG8584759.1"/>
    </source>
</evidence>
<reference evidence="1" key="1">
    <citation type="submission" date="2021-06" db="EMBL/GenBank/DDBJ databases">
        <authorList>
            <person name="Kallberg Y."/>
            <person name="Tangrot J."/>
            <person name="Rosling A."/>
        </authorList>
    </citation>
    <scope>NUCLEOTIDE SEQUENCE</scope>
    <source>
        <strain evidence="1">IN212</strain>
    </source>
</reference>
<keyword evidence="2" id="KW-1185">Reference proteome</keyword>
<organism evidence="1 2">
    <name type="scientific">Racocetra fulgida</name>
    <dbReference type="NCBI Taxonomy" id="60492"/>
    <lineage>
        <taxon>Eukaryota</taxon>
        <taxon>Fungi</taxon>
        <taxon>Fungi incertae sedis</taxon>
        <taxon>Mucoromycota</taxon>
        <taxon>Glomeromycotina</taxon>
        <taxon>Glomeromycetes</taxon>
        <taxon>Diversisporales</taxon>
        <taxon>Gigasporaceae</taxon>
        <taxon>Racocetra</taxon>
    </lineage>
</organism>
<name>A0A9N9C2P0_9GLOM</name>